<reference evidence="3" key="1">
    <citation type="submission" date="2019-04" db="EMBL/GenBank/DDBJ databases">
        <title>Evolution of Biomass-Degrading Anaerobic Consortia Revealed by Metagenomics.</title>
        <authorList>
            <person name="Peng X."/>
        </authorList>
    </citation>
    <scope>NUCLEOTIDE SEQUENCE</scope>
    <source>
        <strain evidence="3">SIG66</strain>
    </source>
</reference>
<dbReference type="Gene3D" id="3.10.129.10">
    <property type="entry name" value="Hotdog Thioesterase"/>
    <property type="match status" value="1"/>
</dbReference>
<dbReference type="EMBL" id="SUVG01000004">
    <property type="protein sequence ID" value="MBE6421307.1"/>
    <property type="molecule type" value="Genomic_DNA"/>
</dbReference>
<keyword evidence="2" id="KW-0378">Hydrolase</keyword>
<proteinExistence type="inferred from homology"/>
<dbReference type="SUPFAM" id="SSF54637">
    <property type="entry name" value="Thioesterase/thiol ester dehydrase-isomerase"/>
    <property type="match status" value="1"/>
</dbReference>
<evidence type="ECO:0000313" key="4">
    <source>
        <dbReference type="Proteomes" id="UP000725649"/>
    </source>
</evidence>
<comment type="similarity">
    <text evidence="1">Belongs to the 4-hydroxybenzoyl-CoA thioesterase family.</text>
</comment>
<dbReference type="Proteomes" id="UP000725649">
    <property type="component" value="Unassembled WGS sequence"/>
</dbReference>
<dbReference type="AlphaFoldDB" id="A0A928DRF1"/>
<protein>
    <submittedName>
        <fullName evidence="3">Acyl-CoA thioesterase</fullName>
    </submittedName>
</protein>
<gene>
    <name evidence="3" type="ORF">E7027_04155</name>
</gene>
<comment type="caution">
    <text evidence="3">The sequence shown here is derived from an EMBL/GenBank/DDBJ whole genome shotgun (WGS) entry which is preliminary data.</text>
</comment>
<dbReference type="CDD" id="cd00586">
    <property type="entry name" value="4HBT"/>
    <property type="match status" value="1"/>
</dbReference>
<evidence type="ECO:0000313" key="3">
    <source>
        <dbReference type="EMBL" id="MBE6421307.1"/>
    </source>
</evidence>
<dbReference type="PANTHER" id="PTHR31793">
    <property type="entry name" value="4-HYDROXYBENZOYL-COA THIOESTERASE FAMILY MEMBER"/>
    <property type="match status" value="1"/>
</dbReference>
<dbReference type="InterPro" id="IPR029069">
    <property type="entry name" value="HotDog_dom_sf"/>
</dbReference>
<dbReference type="PANTHER" id="PTHR31793:SF27">
    <property type="entry name" value="NOVEL THIOESTERASE SUPERFAMILY DOMAIN AND SAPOSIN A-TYPE DOMAIN CONTAINING PROTEIN (0610012H03RIK)"/>
    <property type="match status" value="1"/>
</dbReference>
<dbReference type="Pfam" id="PF13279">
    <property type="entry name" value="4HBT_2"/>
    <property type="match status" value="1"/>
</dbReference>
<sequence>MKKISYFTTPEGAPAPLTKSAFRTVRFNEVDPMGIMWHGHYAGFIEDARVALGDALGIGYQDFYNHGILIPVRQFHVDYLSSLFFGKQYEIQARLFYTDAARLNYDFTILDQNQKTMARGYSVQLMVDKDQNLLFEWPEFARPFLQNWKEGKIIL</sequence>
<organism evidence="3 4">
    <name type="scientific">Candidatus Avelusimicrobium gallicola</name>
    <dbReference type="NCBI Taxonomy" id="2562704"/>
    <lineage>
        <taxon>Bacteria</taxon>
        <taxon>Pseudomonadati</taxon>
        <taxon>Elusimicrobiota</taxon>
        <taxon>Elusimicrobia</taxon>
        <taxon>Elusimicrobiales</taxon>
        <taxon>Elusimicrobiaceae</taxon>
        <taxon>Candidatus Avelusimicrobium</taxon>
    </lineage>
</organism>
<evidence type="ECO:0000256" key="1">
    <source>
        <dbReference type="ARBA" id="ARBA00005953"/>
    </source>
</evidence>
<accession>A0A928DRF1</accession>
<dbReference type="GO" id="GO:0047617">
    <property type="term" value="F:fatty acyl-CoA hydrolase activity"/>
    <property type="evidence" value="ECO:0007669"/>
    <property type="project" value="TreeGrafter"/>
</dbReference>
<dbReference type="InterPro" id="IPR050563">
    <property type="entry name" value="4-hydroxybenzoyl-CoA_TE"/>
</dbReference>
<evidence type="ECO:0000256" key="2">
    <source>
        <dbReference type="ARBA" id="ARBA00022801"/>
    </source>
</evidence>
<name>A0A928DRF1_9BACT</name>